<evidence type="ECO:0000313" key="2">
    <source>
        <dbReference type="Proteomes" id="UP000245626"/>
    </source>
</evidence>
<accession>A0ACD0P7Q3</accession>
<proteinExistence type="predicted"/>
<dbReference type="EMBL" id="KZ819696">
    <property type="protein sequence ID" value="PWN54089.1"/>
    <property type="molecule type" value="Genomic_DNA"/>
</dbReference>
<evidence type="ECO:0000313" key="1">
    <source>
        <dbReference type="EMBL" id="PWN54089.1"/>
    </source>
</evidence>
<organism evidence="1 2">
    <name type="scientific">Violaceomyces palustris</name>
    <dbReference type="NCBI Taxonomy" id="1673888"/>
    <lineage>
        <taxon>Eukaryota</taxon>
        <taxon>Fungi</taxon>
        <taxon>Dikarya</taxon>
        <taxon>Basidiomycota</taxon>
        <taxon>Ustilaginomycotina</taxon>
        <taxon>Ustilaginomycetes</taxon>
        <taxon>Violaceomycetales</taxon>
        <taxon>Violaceomycetaceae</taxon>
        <taxon>Violaceomyces</taxon>
    </lineage>
</organism>
<reference evidence="1 2" key="1">
    <citation type="journal article" date="2018" name="Mol. Biol. Evol.">
        <title>Broad Genomic Sampling Reveals a Smut Pathogenic Ancestry of the Fungal Clade Ustilaginomycotina.</title>
        <authorList>
            <person name="Kijpornyongpan T."/>
            <person name="Mondo S.J."/>
            <person name="Barry K."/>
            <person name="Sandor L."/>
            <person name="Lee J."/>
            <person name="Lipzen A."/>
            <person name="Pangilinan J."/>
            <person name="LaButti K."/>
            <person name="Hainaut M."/>
            <person name="Henrissat B."/>
            <person name="Grigoriev I.V."/>
            <person name="Spatafora J.W."/>
            <person name="Aime M.C."/>
        </authorList>
    </citation>
    <scope>NUCLEOTIDE SEQUENCE [LARGE SCALE GENOMIC DNA]</scope>
    <source>
        <strain evidence="1 2">SA 807</strain>
    </source>
</reference>
<protein>
    <submittedName>
        <fullName evidence="1">Uncharacterized protein</fullName>
    </submittedName>
</protein>
<keyword evidence="2" id="KW-1185">Reference proteome</keyword>
<gene>
    <name evidence="1" type="ORF">IE53DRAFT_365760</name>
</gene>
<dbReference type="Proteomes" id="UP000245626">
    <property type="component" value="Unassembled WGS sequence"/>
</dbReference>
<name>A0ACD0P7Q3_9BASI</name>
<sequence>MPLPDESKSSGVSSLIKKFQAIEEQERVEAQRSKPRSSLGAGGSSPLSRNAPLPNTSPSVALVKEGAPQAEHLANQEKIRDRSDENVPKEEDRASPTSDVPKNVHPAAHGVSQSQEDDGNAAPRSTSSLVTAQVEKPAGMADGPEEAQANDIHPSGPSSVSEKSRRKSRPSDLPLEERARKISLGASSRAGAGFMAPTASSVARASSVKSTSPTTPTKMKASGGPSATASNSGSKASTPIKNASSVGALPRSSSSASNGASRSNTPAPGSAVRSSAARKRVESNASANTSDRGTPSKSPPVRTRKLSPTSSASPSIASRSKTPVDQTPPRSKTPSNMSNSSSRKLVGKSTPAPASAGTARSRSSSVGTPTKSNSSSRKDDGLSSVKGKVSAKSPTLTRKKSIGSTRLGADPVPPVPSLPTKEGDAHRCAFAHAAQTVPGVDREDESDSQARVEEAPEKAGIGSSQVEQQQKEEPDRGQEVVEGTQVSASVGLRANDEASRTSLLDDQGLSSITHPTDWDVPDGSASREDVEISTETREIEVGKNHSNPDQSDSLIANSLGLIADPDRVGSMDEARVLPTTAAV</sequence>